<gene>
    <name evidence="1" type="ORF">METZ01_LOCUS269201</name>
</gene>
<dbReference type="AlphaFoldDB" id="A0A382JZS4"/>
<evidence type="ECO:0000313" key="1">
    <source>
        <dbReference type="EMBL" id="SVC16347.1"/>
    </source>
</evidence>
<organism evidence="1">
    <name type="scientific">marine metagenome</name>
    <dbReference type="NCBI Taxonomy" id="408172"/>
    <lineage>
        <taxon>unclassified sequences</taxon>
        <taxon>metagenomes</taxon>
        <taxon>ecological metagenomes</taxon>
    </lineage>
</organism>
<protein>
    <submittedName>
        <fullName evidence="1">Uncharacterized protein</fullName>
    </submittedName>
</protein>
<name>A0A382JZS4_9ZZZZ</name>
<proteinExistence type="predicted"/>
<sequence>MQKAGKDKDKSVPITLSEIRSVCTFIRAFQVNF</sequence>
<accession>A0A382JZS4</accession>
<reference evidence="1" key="1">
    <citation type="submission" date="2018-05" db="EMBL/GenBank/DDBJ databases">
        <authorList>
            <person name="Lanie J.A."/>
            <person name="Ng W.-L."/>
            <person name="Kazmierczak K.M."/>
            <person name="Andrzejewski T.M."/>
            <person name="Davidsen T.M."/>
            <person name="Wayne K.J."/>
            <person name="Tettelin H."/>
            <person name="Glass J.I."/>
            <person name="Rusch D."/>
            <person name="Podicherti R."/>
            <person name="Tsui H.-C.T."/>
            <person name="Winkler M.E."/>
        </authorList>
    </citation>
    <scope>NUCLEOTIDE SEQUENCE</scope>
</reference>
<dbReference type="EMBL" id="UINC01076821">
    <property type="protein sequence ID" value="SVC16347.1"/>
    <property type="molecule type" value="Genomic_DNA"/>
</dbReference>